<dbReference type="Proteomes" id="UP000258533">
    <property type="component" value="Unassembled WGS sequence"/>
</dbReference>
<dbReference type="EMBL" id="LRTT01000001">
    <property type="protein sequence ID" value="RFD77792.1"/>
    <property type="molecule type" value="Genomic_DNA"/>
</dbReference>
<dbReference type="AlphaFoldDB" id="A0A3E1IXT5"/>
<reference evidence="1 2" key="1">
    <citation type="submission" date="2016-02" db="EMBL/GenBank/DDBJ databases">
        <title>Gardnerella vaginalis Subgroups Defined by cpn60 Sequencing and Sialidase Activity in Isolates from Canada, Belgium and Kenya.</title>
        <authorList>
            <person name="Schellenberg J."/>
            <person name="Paramel Jayaprakash T."/>
            <person name="Withana Gamage N."/>
            <person name="Patterson M.H."/>
            <person name="Vaneechoutte M."/>
            <person name="Hill J.E."/>
        </authorList>
    </citation>
    <scope>NUCLEOTIDE SEQUENCE [LARGE SCALE GENOMIC DNA]</scope>
    <source>
        <strain evidence="1 2">N144</strain>
    </source>
</reference>
<accession>A0A3E1IXT5</accession>
<gene>
    <name evidence="1" type="ORF">AXE73_04225</name>
</gene>
<comment type="caution">
    <text evidence="1">The sequence shown here is derived from an EMBL/GenBank/DDBJ whole genome shotgun (WGS) entry which is preliminary data.</text>
</comment>
<evidence type="ECO:0008006" key="3">
    <source>
        <dbReference type="Google" id="ProtNLM"/>
    </source>
</evidence>
<protein>
    <recommendedName>
        <fullName evidence="3">DUF3800 domain-containing protein</fullName>
    </recommendedName>
</protein>
<organism evidence="1 2">
    <name type="scientific">Gardnerella vaginalis</name>
    <dbReference type="NCBI Taxonomy" id="2702"/>
    <lineage>
        <taxon>Bacteria</taxon>
        <taxon>Bacillati</taxon>
        <taxon>Actinomycetota</taxon>
        <taxon>Actinomycetes</taxon>
        <taxon>Bifidobacteriales</taxon>
        <taxon>Bifidobacteriaceae</taxon>
        <taxon>Gardnerella</taxon>
    </lineage>
</organism>
<name>A0A3E1IXT5_GARVA</name>
<evidence type="ECO:0000313" key="2">
    <source>
        <dbReference type="Proteomes" id="UP000258533"/>
    </source>
</evidence>
<dbReference type="RefSeq" id="WP_116689665.1">
    <property type="nucleotide sequence ID" value="NZ_LRTT01000001.1"/>
</dbReference>
<sequence length="234" mass="27500">MNIFVYADESGVFDYKHNEVFVFGGLIFLDKDEKDSAQRLYIAAEKVQRDNGAASGHSEMKAIYLNNKQKYSMFRSMNRYHRFGVVVEQEYVIKNIFNNKKTKQRYLDYAFKIAVKSELQKMLDNNEICKNSIENIYVFMDEHTTATNGRYELREALENEFKNGTYNMTWEKHFPPLFPGMKSVDLKLKDSKQDALIRAADIVANRLYWAASNKNYNQVKNSIDFIFLPKQHEC</sequence>
<dbReference type="InterPro" id="IPR024524">
    <property type="entry name" value="DUF3800"/>
</dbReference>
<proteinExistence type="predicted"/>
<dbReference type="Pfam" id="PF12686">
    <property type="entry name" value="DUF3800"/>
    <property type="match status" value="1"/>
</dbReference>
<evidence type="ECO:0000313" key="1">
    <source>
        <dbReference type="EMBL" id="RFD77792.1"/>
    </source>
</evidence>